<dbReference type="GO" id="GO:0044283">
    <property type="term" value="P:small molecule biosynthetic process"/>
    <property type="evidence" value="ECO:0007669"/>
    <property type="project" value="UniProtKB-ARBA"/>
</dbReference>
<dbReference type="OrthoDB" id="288590at2759"/>
<dbReference type="Proteomes" id="UP000094112">
    <property type="component" value="Unassembled WGS sequence"/>
</dbReference>
<evidence type="ECO:0000256" key="4">
    <source>
        <dbReference type="ARBA" id="ARBA00023004"/>
    </source>
</evidence>
<dbReference type="GeneID" id="30201431"/>
<dbReference type="GO" id="GO:0016491">
    <property type="term" value="F:oxidoreductase activity"/>
    <property type="evidence" value="ECO:0007669"/>
    <property type="project" value="UniProtKB-KW"/>
</dbReference>
<dbReference type="EMBL" id="KV454212">
    <property type="protein sequence ID" value="ODQ57847.1"/>
    <property type="molecule type" value="Genomic_DNA"/>
</dbReference>
<evidence type="ECO:0000259" key="6">
    <source>
        <dbReference type="PROSITE" id="PS51471"/>
    </source>
</evidence>
<dbReference type="Pfam" id="PF14226">
    <property type="entry name" value="DIOX_N"/>
    <property type="match status" value="1"/>
</dbReference>
<dbReference type="PRINTS" id="PR00682">
    <property type="entry name" value="IPNSYNTHASE"/>
</dbReference>
<dbReference type="InterPro" id="IPR044861">
    <property type="entry name" value="IPNS-like_FE2OG_OXY"/>
</dbReference>
<dbReference type="InterPro" id="IPR026992">
    <property type="entry name" value="DIOX_N"/>
</dbReference>
<feature type="domain" description="Fe2OG dioxygenase" evidence="6">
    <location>
        <begin position="176"/>
        <end position="289"/>
    </location>
</feature>
<dbReference type="PANTHER" id="PTHR10209">
    <property type="entry name" value="OXIDOREDUCTASE, 2OG-FE II OXYGENASE FAMILY PROTEIN"/>
    <property type="match status" value="1"/>
</dbReference>
<evidence type="ECO:0000256" key="2">
    <source>
        <dbReference type="ARBA" id="ARBA00022723"/>
    </source>
</evidence>
<protein>
    <recommendedName>
        <fullName evidence="6">Fe2OG dioxygenase domain-containing protein</fullName>
    </recommendedName>
</protein>
<dbReference type="RefSeq" id="XP_019037054.1">
    <property type="nucleotide sequence ID" value="XM_019184185.1"/>
</dbReference>
<evidence type="ECO:0000313" key="7">
    <source>
        <dbReference type="EMBL" id="ODQ57847.1"/>
    </source>
</evidence>
<comment type="similarity">
    <text evidence="1 5">Belongs to the iron/ascorbate-dependent oxidoreductase family.</text>
</comment>
<keyword evidence="4 5" id="KW-0408">Iron</keyword>
<gene>
    <name evidence="7" type="ORF">WICANDRAFT_69851</name>
</gene>
<dbReference type="InterPro" id="IPR005123">
    <property type="entry name" value="Oxoglu/Fe-dep_dioxygenase_dom"/>
</dbReference>
<keyword evidence="8" id="KW-1185">Reference proteome</keyword>
<dbReference type="PANTHER" id="PTHR10209:SF881">
    <property type="entry name" value="FI07970P-RELATED"/>
    <property type="match status" value="1"/>
</dbReference>
<sequence length="327" mass="37077">MFDSAVPIIDFQPFLDGTGKTETGLKMVQVMRDVGFMYIINHGIEINDQKRLFEWSKKFFKMDITQKQKCPHPINGAHHRGWSSIGKEKVVQMVFDEAKIEELRKVPDVKESFDLGNPNNSYYPNIWPKDDDIPGFKEYCLYYFKVCDETSKKILRAISLGLGLEEEYLVSFHTASDNQLRLLHYPSTDELSLKSGKSERIAAHTDFGTLTILLQDECGGLQVEDPKNPGVFSPAPYVPGSLVVNTGDFLMRWSNDVLKSTLHRVTAPPVDSSTGVSKERFSIPYFVSADKNRVIDALPGTFSEENPKKYEPITAGDYLDRRLNATY</sequence>
<accession>A0A1E3NZ28</accession>
<dbReference type="Pfam" id="PF03171">
    <property type="entry name" value="2OG-FeII_Oxy"/>
    <property type="match status" value="1"/>
</dbReference>
<dbReference type="PROSITE" id="PS51471">
    <property type="entry name" value="FE2OG_OXY"/>
    <property type="match status" value="1"/>
</dbReference>
<name>A0A1E3NZ28_WICAA</name>
<dbReference type="InterPro" id="IPR027443">
    <property type="entry name" value="IPNS-like_sf"/>
</dbReference>
<organism evidence="7 8">
    <name type="scientific">Wickerhamomyces anomalus (strain ATCC 58044 / CBS 1984 / NCYC 433 / NRRL Y-366-8)</name>
    <name type="common">Yeast</name>
    <name type="synonym">Hansenula anomala</name>
    <dbReference type="NCBI Taxonomy" id="683960"/>
    <lineage>
        <taxon>Eukaryota</taxon>
        <taxon>Fungi</taxon>
        <taxon>Dikarya</taxon>
        <taxon>Ascomycota</taxon>
        <taxon>Saccharomycotina</taxon>
        <taxon>Saccharomycetes</taxon>
        <taxon>Phaffomycetales</taxon>
        <taxon>Wickerhamomycetaceae</taxon>
        <taxon>Wickerhamomyces</taxon>
    </lineage>
</organism>
<evidence type="ECO:0000313" key="8">
    <source>
        <dbReference type="Proteomes" id="UP000094112"/>
    </source>
</evidence>
<proteinExistence type="inferred from homology"/>
<evidence type="ECO:0000256" key="5">
    <source>
        <dbReference type="RuleBase" id="RU003682"/>
    </source>
</evidence>
<keyword evidence="3 5" id="KW-0560">Oxidoreductase</keyword>
<dbReference type="Gene3D" id="2.60.120.330">
    <property type="entry name" value="B-lactam Antibiotic, Isopenicillin N Synthase, Chain"/>
    <property type="match status" value="1"/>
</dbReference>
<dbReference type="STRING" id="683960.A0A1E3NZ28"/>
<evidence type="ECO:0000256" key="3">
    <source>
        <dbReference type="ARBA" id="ARBA00023002"/>
    </source>
</evidence>
<dbReference type="SUPFAM" id="SSF51197">
    <property type="entry name" value="Clavaminate synthase-like"/>
    <property type="match status" value="1"/>
</dbReference>
<evidence type="ECO:0000256" key="1">
    <source>
        <dbReference type="ARBA" id="ARBA00008056"/>
    </source>
</evidence>
<dbReference type="AlphaFoldDB" id="A0A1E3NZ28"/>
<reference evidence="7 8" key="1">
    <citation type="journal article" date="2016" name="Proc. Natl. Acad. Sci. U.S.A.">
        <title>Comparative genomics of biotechnologically important yeasts.</title>
        <authorList>
            <person name="Riley R."/>
            <person name="Haridas S."/>
            <person name="Wolfe K.H."/>
            <person name="Lopes M.R."/>
            <person name="Hittinger C.T."/>
            <person name="Goeker M."/>
            <person name="Salamov A.A."/>
            <person name="Wisecaver J.H."/>
            <person name="Long T.M."/>
            <person name="Calvey C.H."/>
            <person name="Aerts A.L."/>
            <person name="Barry K.W."/>
            <person name="Choi C."/>
            <person name="Clum A."/>
            <person name="Coughlan A.Y."/>
            <person name="Deshpande S."/>
            <person name="Douglass A.P."/>
            <person name="Hanson S.J."/>
            <person name="Klenk H.-P."/>
            <person name="LaButti K.M."/>
            <person name="Lapidus A."/>
            <person name="Lindquist E.A."/>
            <person name="Lipzen A.M."/>
            <person name="Meier-Kolthoff J.P."/>
            <person name="Ohm R.A."/>
            <person name="Otillar R.P."/>
            <person name="Pangilinan J.L."/>
            <person name="Peng Y."/>
            <person name="Rokas A."/>
            <person name="Rosa C.A."/>
            <person name="Scheuner C."/>
            <person name="Sibirny A.A."/>
            <person name="Slot J.C."/>
            <person name="Stielow J.B."/>
            <person name="Sun H."/>
            <person name="Kurtzman C.P."/>
            <person name="Blackwell M."/>
            <person name="Grigoriev I.V."/>
            <person name="Jeffries T.W."/>
        </authorList>
    </citation>
    <scope>NUCLEOTIDE SEQUENCE [LARGE SCALE GENOMIC DNA]</scope>
    <source>
        <strain evidence="8">ATCC 58044 / CBS 1984 / NCYC 433 / NRRL Y-366-8</strain>
    </source>
</reference>
<keyword evidence="2 5" id="KW-0479">Metal-binding</keyword>
<dbReference type="GO" id="GO:0046872">
    <property type="term" value="F:metal ion binding"/>
    <property type="evidence" value="ECO:0007669"/>
    <property type="project" value="UniProtKB-KW"/>
</dbReference>